<dbReference type="STRING" id="994479.GCA_000194155_00823"/>
<feature type="domain" description="Pyridoxamine 5'-phosphate oxidase N-terminal" evidence="2">
    <location>
        <begin position="8"/>
        <end position="138"/>
    </location>
</feature>
<accession>A0A2N3Y3Z6</accession>
<proteinExistence type="predicted"/>
<keyword evidence="1" id="KW-0560">Oxidoreductase</keyword>
<sequence length="142" mass="16032">MSTPSDALTDEDRQLLARPLLGFLTVAGGPDPAQPRPVWFEATEKDTIQLFTSPDTVKIRRLRTDPRASIIVATPVGEQERWVSITGRVTLHTDGANDLLQRLFTRYWGEATAERADELAGMMAQEWVRIVIHPERVRRVVN</sequence>
<dbReference type="PANTHER" id="PTHR35176:SF6">
    <property type="entry name" value="HEME OXYGENASE HI_0854-RELATED"/>
    <property type="match status" value="1"/>
</dbReference>
<dbReference type="EMBL" id="PJNB01000001">
    <property type="protein sequence ID" value="PKW17642.1"/>
    <property type="molecule type" value="Genomic_DNA"/>
</dbReference>
<evidence type="ECO:0000313" key="3">
    <source>
        <dbReference type="EMBL" id="PKW17642.1"/>
    </source>
</evidence>
<reference evidence="3" key="1">
    <citation type="submission" date="2017-12" db="EMBL/GenBank/DDBJ databases">
        <title>Sequencing the genomes of 1000 Actinobacteria strains.</title>
        <authorList>
            <person name="Klenk H.-P."/>
        </authorList>
    </citation>
    <scope>NUCLEOTIDE SEQUENCE [LARGE SCALE GENOMIC DNA]</scope>
    <source>
        <strain evidence="3">DSM 44228</strain>
    </source>
</reference>
<dbReference type="GO" id="GO:0070967">
    <property type="term" value="F:coenzyme F420 binding"/>
    <property type="evidence" value="ECO:0007669"/>
    <property type="project" value="TreeGrafter"/>
</dbReference>
<evidence type="ECO:0000313" key="4">
    <source>
        <dbReference type="Proteomes" id="UP000233786"/>
    </source>
</evidence>
<dbReference type="Pfam" id="PF01243">
    <property type="entry name" value="PNPOx_N"/>
    <property type="match status" value="1"/>
</dbReference>
<dbReference type="InterPro" id="IPR052019">
    <property type="entry name" value="F420H2_bilvrd_red/Heme_oxyg"/>
</dbReference>
<dbReference type="OrthoDB" id="7058606at2"/>
<dbReference type="GO" id="GO:0005829">
    <property type="term" value="C:cytosol"/>
    <property type="evidence" value="ECO:0007669"/>
    <property type="project" value="TreeGrafter"/>
</dbReference>
<dbReference type="RefSeq" id="WP_010692450.1">
    <property type="nucleotide sequence ID" value="NZ_CP061007.1"/>
</dbReference>
<comment type="caution">
    <text evidence="3">The sequence shown here is derived from an EMBL/GenBank/DDBJ whole genome shotgun (WGS) entry which is preliminary data.</text>
</comment>
<evidence type="ECO:0000256" key="1">
    <source>
        <dbReference type="ARBA" id="ARBA00023002"/>
    </source>
</evidence>
<dbReference type="AlphaFoldDB" id="A0A2N3Y3Z6"/>
<dbReference type="Gene3D" id="2.30.110.10">
    <property type="entry name" value="Electron Transport, Fmn-binding Protein, Chain A"/>
    <property type="match status" value="1"/>
</dbReference>
<keyword evidence="4" id="KW-1185">Reference proteome</keyword>
<name>A0A2N3Y3Z6_SACSN</name>
<protein>
    <submittedName>
        <fullName evidence="3">Pyridoxamine 5'-phosphate oxidase</fullName>
    </submittedName>
</protein>
<organism evidence="3 4">
    <name type="scientific">Saccharopolyspora spinosa</name>
    <dbReference type="NCBI Taxonomy" id="60894"/>
    <lineage>
        <taxon>Bacteria</taxon>
        <taxon>Bacillati</taxon>
        <taxon>Actinomycetota</taxon>
        <taxon>Actinomycetes</taxon>
        <taxon>Pseudonocardiales</taxon>
        <taxon>Pseudonocardiaceae</taxon>
        <taxon>Saccharopolyspora</taxon>
    </lineage>
</organism>
<evidence type="ECO:0000259" key="2">
    <source>
        <dbReference type="Pfam" id="PF01243"/>
    </source>
</evidence>
<dbReference type="InterPro" id="IPR012349">
    <property type="entry name" value="Split_barrel_FMN-bd"/>
</dbReference>
<dbReference type="PANTHER" id="PTHR35176">
    <property type="entry name" value="HEME OXYGENASE HI_0854-RELATED"/>
    <property type="match status" value="1"/>
</dbReference>
<dbReference type="SUPFAM" id="SSF50475">
    <property type="entry name" value="FMN-binding split barrel"/>
    <property type="match status" value="1"/>
</dbReference>
<dbReference type="GO" id="GO:0016627">
    <property type="term" value="F:oxidoreductase activity, acting on the CH-CH group of donors"/>
    <property type="evidence" value="ECO:0007669"/>
    <property type="project" value="TreeGrafter"/>
</dbReference>
<dbReference type="Proteomes" id="UP000233786">
    <property type="component" value="Unassembled WGS sequence"/>
</dbReference>
<dbReference type="InterPro" id="IPR011576">
    <property type="entry name" value="Pyridox_Oxase_N"/>
</dbReference>
<gene>
    <name evidence="3" type="ORF">A8926_5630</name>
</gene>